<dbReference type="InterPro" id="IPR041726">
    <property type="entry name" value="ACAD10_11_N"/>
</dbReference>
<evidence type="ECO:0000313" key="2">
    <source>
        <dbReference type="EMBL" id="MFC3073180.1"/>
    </source>
</evidence>
<dbReference type="Proteomes" id="UP001595377">
    <property type="component" value="Unassembled WGS sequence"/>
</dbReference>
<proteinExistence type="predicted"/>
<dbReference type="Gene3D" id="3.30.200.20">
    <property type="entry name" value="Phosphorylase Kinase, domain 1"/>
    <property type="match status" value="1"/>
</dbReference>
<protein>
    <submittedName>
        <fullName evidence="2">Phosphotransferase family protein</fullName>
    </submittedName>
</protein>
<dbReference type="Pfam" id="PF01636">
    <property type="entry name" value="APH"/>
    <property type="match status" value="1"/>
</dbReference>
<dbReference type="PANTHER" id="PTHR47829">
    <property type="entry name" value="HYDROLASE, PUTATIVE (AFU_ORTHOLOGUE AFUA_1G12880)-RELATED"/>
    <property type="match status" value="1"/>
</dbReference>
<dbReference type="RefSeq" id="WP_257311007.1">
    <property type="nucleotide sequence ID" value="NZ_JANFDG010000001.1"/>
</dbReference>
<dbReference type="SUPFAM" id="SSF56112">
    <property type="entry name" value="Protein kinase-like (PK-like)"/>
    <property type="match status" value="1"/>
</dbReference>
<name>A0ABV7DE22_9HYPH</name>
<evidence type="ECO:0000313" key="3">
    <source>
        <dbReference type="Proteomes" id="UP001595377"/>
    </source>
</evidence>
<sequence>MTSAKNLDFPPERLEAFLRAHFGAGTLSVERIGGGQSNPTYFVDFGDHRLVLRKQPPGKILRGAHAIDREYRVMQAFGATDVPVPEMVLFSADPGILGTPFFLMERVDGRIFSDCSLPDMAPAERRAIYRSMAEALAKMHRHRPSEIGLADFGRPGDYFARQVHRWTSQLKISSYADDRVLLALAGRIASLLPPDDGLVSIAHGDFRLGNLLFHPTEPRVVAILDWELSTIGHPLADLGFAAMPWFTAPNEYGGILGCERDGIPQVDEFFGFYRAVLPDVPRPLPFHIAFALFRFAVIFVGIGDRAAAGNAADPDAASYAPLAKRFAIRANEVLDRAPGAF</sequence>
<dbReference type="InterPro" id="IPR011009">
    <property type="entry name" value="Kinase-like_dom_sf"/>
</dbReference>
<accession>A0ABV7DE22</accession>
<organism evidence="2 3">
    <name type="scientific">Shinella pollutisoli</name>
    <dbReference type="NCBI Taxonomy" id="2250594"/>
    <lineage>
        <taxon>Bacteria</taxon>
        <taxon>Pseudomonadati</taxon>
        <taxon>Pseudomonadota</taxon>
        <taxon>Alphaproteobacteria</taxon>
        <taxon>Hyphomicrobiales</taxon>
        <taxon>Rhizobiaceae</taxon>
        <taxon>Shinella</taxon>
    </lineage>
</organism>
<keyword evidence="3" id="KW-1185">Reference proteome</keyword>
<gene>
    <name evidence="2" type="ORF">ACFOHH_08710</name>
</gene>
<dbReference type="InterPro" id="IPR052898">
    <property type="entry name" value="ACAD10-like"/>
</dbReference>
<dbReference type="InterPro" id="IPR002575">
    <property type="entry name" value="Aminoglycoside_PTrfase"/>
</dbReference>
<dbReference type="PANTHER" id="PTHR47829:SF1">
    <property type="entry name" value="HAD FAMILY PHOSPHATASE"/>
    <property type="match status" value="1"/>
</dbReference>
<reference evidence="3" key="1">
    <citation type="journal article" date="2019" name="Int. J. Syst. Evol. Microbiol.">
        <title>The Global Catalogue of Microorganisms (GCM) 10K type strain sequencing project: providing services to taxonomists for standard genome sequencing and annotation.</title>
        <authorList>
            <consortium name="The Broad Institute Genomics Platform"/>
            <consortium name="The Broad Institute Genome Sequencing Center for Infectious Disease"/>
            <person name="Wu L."/>
            <person name="Ma J."/>
        </authorList>
    </citation>
    <scope>NUCLEOTIDE SEQUENCE [LARGE SCALE GENOMIC DNA]</scope>
    <source>
        <strain evidence="3">KCTC 52677</strain>
    </source>
</reference>
<dbReference type="Gene3D" id="3.90.1200.10">
    <property type="match status" value="1"/>
</dbReference>
<dbReference type="EMBL" id="JBHRSP010000015">
    <property type="protein sequence ID" value="MFC3073180.1"/>
    <property type="molecule type" value="Genomic_DNA"/>
</dbReference>
<feature type="domain" description="Aminoglycoside phosphotransferase" evidence="1">
    <location>
        <begin position="29"/>
        <end position="248"/>
    </location>
</feature>
<comment type="caution">
    <text evidence="2">The sequence shown here is derived from an EMBL/GenBank/DDBJ whole genome shotgun (WGS) entry which is preliminary data.</text>
</comment>
<evidence type="ECO:0000259" key="1">
    <source>
        <dbReference type="Pfam" id="PF01636"/>
    </source>
</evidence>
<dbReference type="CDD" id="cd05154">
    <property type="entry name" value="ACAD10_11_N-like"/>
    <property type="match status" value="1"/>
</dbReference>